<gene>
    <name evidence="1" type="ORF">SAMEA2070301_03345</name>
</gene>
<name>A0AB38D1V4_9MYCO</name>
<dbReference type="Proteomes" id="UP000185210">
    <property type="component" value="Unassembled WGS sequence"/>
</dbReference>
<sequence>MGSVHGARMMYPRGRVHELDRSRRWNADDIAVLTDPTLTVREIAQQLGRSVGSVYYARHRYTGKVTPEQHGTATGWQYGCKCDACQQYNRDHLAEKDLAADAARARAFNRKRQDQTIPSAHHHKQPWTGEDIAVACDPNMPVLDAALQLGRTTRAVYAARSRYNSDGTLKN</sequence>
<comment type="caution">
    <text evidence="1">The sequence shown here is derived from an EMBL/GenBank/DDBJ whole genome shotgun (WGS) entry which is preliminary data.</text>
</comment>
<accession>A0AB38D1V4</accession>
<organism evidence="1 2">
    <name type="scientific">Mycobacteroides abscessus subsp. abscessus</name>
    <dbReference type="NCBI Taxonomy" id="1185650"/>
    <lineage>
        <taxon>Bacteria</taxon>
        <taxon>Bacillati</taxon>
        <taxon>Actinomycetota</taxon>
        <taxon>Actinomycetes</taxon>
        <taxon>Mycobacteriales</taxon>
        <taxon>Mycobacteriaceae</taxon>
        <taxon>Mycobacteroides</taxon>
        <taxon>Mycobacteroides abscessus</taxon>
    </lineage>
</organism>
<protein>
    <submittedName>
        <fullName evidence="1">Uncharacterized protein</fullName>
    </submittedName>
</protein>
<evidence type="ECO:0000313" key="2">
    <source>
        <dbReference type="Proteomes" id="UP000185210"/>
    </source>
</evidence>
<dbReference type="AlphaFoldDB" id="A0AB38D1V4"/>
<dbReference type="EMBL" id="FSHM01000004">
    <property type="protein sequence ID" value="SIB23929.1"/>
    <property type="molecule type" value="Genomic_DNA"/>
</dbReference>
<proteinExistence type="predicted"/>
<dbReference type="Gene3D" id="1.10.10.60">
    <property type="entry name" value="Homeodomain-like"/>
    <property type="match status" value="1"/>
</dbReference>
<reference evidence="1 2" key="1">
    <citation type="submission" date="2016-11" db="EMBL/GenBank/DDBJ databases">
        <authorList>
            <consortium name="Pathogen Informatics"/>
        </authorList>
    </citation>
    <scope>NUCLEOTIDE SEQUENCE [LARGE SCALE GENOMIC DNA]</scope>
    <source>
        <strain evidence="1 2">104</strain>
    </source>
</reference>
<evidence type="ECO:0000313" key="1">
    <source>
        <dbReference type="EMBL" id="SIB23929.1"/>
    </source>
</evidence>